<dbReference type="Ensembl" id="ENSOANT00000007908.3">
    <property type="protein sequence ID" value="ENSOANP00000007906.3"/>
    <property type="gene ID" value="ENSOANG00000004986.3"/>
</dbReference>
<dbReference type="RefSeq" id="XP_016082865.2">
    <property type="nucleotide sequence ID" value="XM_016227379.3"/>
</dbReference>
<evidence type="ECO:0000259" key="12">
    <source>
        <dbReference type="Pfam" id="PF07558"/>
    </source>
</evidence>
<dbReference type="GeneTree" id="ENSGT00940000154107"/>
<feature type="compositionally biased region" description="Basic residues" evidence="10">
    <location>
        <begin position="367"/>
        <end position="378"/>
    </location>
</feature>
<evidence type="ECO:0000256" key="3">
    <source>
        <dbReference type="ARBA" id="ARBA00022454"/>
    </source>
</evidence>
<dbReference type="OMA" id="FNNLCQF"/>
<keyword evidence="6 9" id="KW-0175">Coiled coil</keyword>
<feature type="compositionally biased region" description="Basic and acidic residues" evidence="10">
    <location>
        <begin position="428"/>
        <end position="447"/>
    </location>
</feature>
<protein>
    <submittedName>
        <fullName evidence="13">Shugoshin 1</fullName>
    </submittedName>
</protein>
<name>F7CX73_ORNAN</name>
<dbReference type="InterPro" id="IPR038889">
    <property type="entry name" value="Shugoshin1/2"/>
</dbReference>
<feature type="compositionally biased region" description="Low complexity" evidence="10">
    <location>
        <begin position="448"/>
        <end position="459"/>
    </location>
</feature>
<dbReference type="InterPro" id="IPR011516">
    <property type="entry name" value="Shugoshin_N"/>
</dbReference>
<evidence type="ECO:0000256" key="6">
    <source>
        <dbReference type="ARBA" id="ARBA00023054"/>
    </source>
</evidence>
<evidence type="ECO:0000313" key="13">
    <source>
        <dbReference type="Ensembl" id="ENSOANP00000007906.3"/>
    </source>
</evidence>
<evidence type="ECO:0000256" key="1">
    <source>
        <dbReference type="ARBA" id="ARBA00004584"/>
    </source>
</evidence>
<evidence type="ECO:0000256" key="2">
    <source>
        <dbReference type="ARBA" id="ARBA00010845"/>
    </source>
</evidence>
<feature type="coiled-coil region" evidence="9">
    <location>
        <begin position="54"/>
        <end position="88"/>
    </location>
</feature>
<dbReference type="InParanoid" id="F7CX73"/>
<evidence type="ECO:0000256" key="5">
    <source>
        <dbReference type="ARBA" id="ARBA00022829"/>
    </source>
</evidence>
<dbReference type="RefSeq" id="XP_007665628.3">
    <property type="nucleotide sequence ID" value="XM_007667438.4"/>
</dbReference>
<dbReference type="Pfam" id="PF07558">
    <property type="entry name" value="Shugoshin_N"/>
    <property type="match status" value="1"/>
</dbReference>
<dbReference type="STRING" id="9258.ENSOANP00000007906"/>
<feature type="compositionally biased region" description="Basic and acidic residues" evidence="10">
    <location>
        <begin position="356"/>
        <end position="366"/>
    </location>
</feature>
<evidence type="ECO:0000256" key="8">
    <source>
        <dbReference type="ARBA" id="ARBA00023328"/>
    </source>
</evidence>
<dbReference type="CTD" id="151648"/>
<dbReference type="PANTHER" id="PTHR21577:SF3">
    <property type="entry name" value="SHUGOSHIN 1-RELATED"/>
    <property type="match status" value="1"/>
</dbReference>
<dbReference type="PANTHER" id="PTHR21577">
    <property type="entry name" value="SHUGOSHIN"/>
    <property type="match status" value="1"/>
</dbReference>
<comment type="similarity">
    <text evidence="2">Belongs to the shugoshin family.</text>
</comment>
<accession>F7CX73</accession>
<evidence type="ECO:0000313" key="14">
    <source>
        <dbReference type="Proteomes" id="UP000002279"/>
    </source>
</evidence>
<keyword evidence="3" id="KW-0158">Chromosome</keyword>
<evidence type="ECO:0000259" key="11">
    <source>
        <dbReference type="Pfam" id="PF07557"/>
    </source>
</evidence>
<dbReference type="eggNOG" id="KOG3575">
    <property type="taxonomic scope" value="Eukaryota"/>
</dbReference>
<proteinExistence type="inferred from homology"/>
<feature type="domain" description="Shugoshin N-terminal coiled-coil" evidence="12">
    <location>
        <begin position="22"/>
        <end position="66"/>
    </location>
</feature>
<feature type="region of interest" description="Disordered" evidence="10">
    <location>
        <begin position="534"/>
        <end position="604"/>
    </location>
</feature>
<dbReference type="OrthoDB" id="9901374at2759"/>
<dbReference type="GO" id="GO:0005634">
    <property type="term" value="C:nucleus"/>
    <property type="evidence" value="ECO:0007669"/>
    <property type="project" value="InterPro"/>
</dbReference>
<dbReference type="GeneID" id="100077113"/>
<dbReference type="InterPro" id="IPR011515">
    <property type="entry name" value="Shugoshin_C"/>
</dbReference>
<keyword evidence="14" id="KW-1185">Reference proteome</keyword>
<feature type="region of interest" description="Disordered" evidence="10">
    <location>
        <begin position="486"/>
        <end position="514"/>
    </location>
</feature>
<feature type="compositionally biased region" description="Polar residues" evidence="10">
    <location>
        <begin position="559"/>
        <end position="580"/>
    </location>
</feature>
<dbReference type="Pfam" id="PF07557">
    <property type="entry name" value="Shugoshin_C"/>
    <property type="match status" value="1"/>
</dbReference>
<feature type="compositionally biased region" description="Basic and acidic residues" evidence="10">
    <location>
        <begin position="383"/>
        <end position="402"/>
    </location>
</feature>
<dbReference type="GO" id="GO:0045132">
    <property type="term" value="P:meiotic chromosome segregation"/>
    <property type="evidence" value="ECO:0007669"/>
    <property type="project" value="InterPro"/>
</dbReference>
<dbReference type="FunCoup" id="F7CX73">
    <property type="interactions" value="883"/>
</dbReference>
<sequence length="681" mass="76927">MAKKNCLKKSFQDSLEDIKERMKEKRNKKLAKLGKTNSILSAKCKIITNNSTQLKSFQENNRALALALEDERNKMREAQTAILHLKKECHFLKFQLFGLKKKLISQRAEEPAQAKLSTLSGIIYQVTQKLLETVDLLNPAKDLCSSDLDQKIYSTLREECFGDDTPTDLTVKDLREFPRCVPIHDSGLPRKSEAFQMEDNAAAKKEKQLGMDSGQSSGNTITIRKSSSRSTGRRSDVPQDPLDFNTESSSNEEGRPTGTILPKGVSTRRHRLTKSHNELCNPMLLETTYLSREFCERDETAFSENPTNTLAIENPEQNTRLYDQDQIMSTMPMQSGAPTETKCTLLDSKQKQIQVKNRDVQAETRPQKRKSSGVRKSSKSTSRSKERQSRGKKTGPKEKLEESTGSGDAYDFYLEESVHLTPFRPSKVNKEEKEEKCMTDDDSKEKSTSFPEMSSSESSGAEEDSDELYVPFKQKSKFMQSLACKSDMGSLPMRPRSKRSLKPQKYVDEKENNTAKLTNIDADCENQNDLKAVSMDDPSGFKTVEMNSDGNKEEEETGKNLSSVDNHSLREGTTSGTCQTPHLGLKDVTNISSPSSAKWRNRSTPFTCSEEKPAISMRKRRCTLSVNYKEPALATKLRRGDPFTDTYFLNSPVFKQRKAGKRRSLKKDSLSKYNEAFVGCR</sequence>
<dbReference type="GO" id="GO:0000779">
    <property type="term" value="C:condensed chromosome, centromeric region"/>
    <property type="evidence" value="ECO:0007669"/>
    <property type="project" value="UniProtKB-ARBA"/>
</dbReference>
<dbReference type="Proteomes" id="UP000002279">
    <property type="component" value="Unplaced"/>
</dbReference>
<dbReference type="HOGENOM" id="CLU_022813_0_0_1"/>
<reference evidence="13" key="2">
    <citation type="submission" date="2025-09" db="UniProtKB">
        <authorList>
            <consortium name="Ensembl"/>
        </authorList>
    </citation>
    <scope>IDENTIFICATION</scope>
    <source>
        <strain evidence="13">Glennie</strain>
    </source>
</reference>
<evidence type="ECO:0000256" key="7">
    <source>
        <dbReference type="ARBA" id="ARBA00023306"/>
    </source>
</evidence>
<feature type="region of interest" description="Disordered" evidence="10">
    <location>
        <begin position="203"/>
        <end position="270"/>
    </location>
</feature>
<feature type="region of interest" description="Disordered" evidence="10">
    <location>
        <begin position="424"/>
        <end position="468"/>
    </location>
</feature>
<comment type="subcellular location">
    <subcellularLocation>
        <location evidence="1">Chromosome</location>
        <location evidence="1">Centromere</location>
    </subcellularLocation>
</comment>
<keyword evidence="7" id="KW-0131">Cell cycle</keyword>
<feature type="compositionally biased region" description="Polar residues" evidence="10">
    <location>
        <begin position="589"/>
        <end position="604"/>
    </location>
</feature>
<feature type="domain" description="Shugoshin C-terminal" evidence="11">
    <location>
        <begin position="618"/>
        <end position="639"/>
    </location>
</feature>
<evidence type="ECO:0000256" key="4">
    <source>
        <dbReference type="ARBA" id="ARBA00022618"/>
    </source>
</evidence>
<reference evidence="13" key="1">
    <citation type="submission" date="2025-08" db="UniProtKB">
        <authorList>
            <consortium name="Ensembl"/>
        </authorList>
    </citation>
    <scope>IDENTIFICATION</scope>
    <source>
        <strain evidence="13">Glennie</strain>
    </source>
</reference>
<evidence type="ECO:0000256" key="10">
    <source>
        <dbReference type="SAM" id="MobiDB-lite"/>
    </source>
</evidence>
<dbReference type="GO" id="GO:0051301">
    <property type="term" value="P:cell division"/>
    <property type="evidence" value="ECO:0007669"/>
    <property type="project" value="UniProtKB-KW"/>
</dbReference>
<keyword evidence="5" id="KW-0159">Chromosome partition</keyword>
<keyword evidence="4" id="KW-0132">Cell division</keyword>
<evidence type="ECO:0000256" key="9">
    <source>
        <dbReference type="SAM" id="Coils"/>
    </source>
</evidence>
<dbReference type="Bgee" id="ENSOANG00000004986">
    <property type="expression patterns" value="Expressed in testis and 3 other cell types or tissues"/>
</dbReference>
<feature type="region of interest" description="Disordered" evidence="10">
    <location>
        <begin position="349"/>
        <end position="408"/>
    </location>
</feature>
<dbReference type="KEGG" id="oaa:100077113"/>
<dbReference type="RefSeq" id="XP_028927199.1">
    <property type="nucleotide sequence ID" value="XM_029071366.2"/>
</dbReference>
<dbReference type="AlphaFoldDB" id="F7CX73"/>
<keyword evidence="8" id="KW-0137">Centromere</keyword>
<organism evidence="13 14">
    <name type="scientific">Ornithorhynchus anatinus</name>
    <name type="common">Duckbill platypus</name>
    <dbReference type="NCBI Taxonomy" id="9258"/>
    <lineage>
        <taxon>Eukaryota</taxon>
        <taxon>Metazoa</taxon>
        <taxon>Chordata</taxon>
        <taxon>Craniata</taxon>
        <taxon>Vertebrata</taxon>
        <taxon>Euteleostomi</taxon>
        <taxon>Mammalia</taxon>
        <taxon>Monotremata</taxon>
        <taxon>Ornithorhynchidae</taxon>
        <taxon>Ornithorhynchus</taxon>
    </lineage>
</organism>
<feature type="compositionally biased region" description="Polar residues" evidence="10">
    <location>
        <begin position="213"/>
        <end position="223"/>
    </location>
</feature>
<gene>
    <name evidence="13" type="primary">SGO1</name>
</gene>
<dbReference type="Gene3D" id="1.20.5.730">
    <property type="entry name" value="Single helix bin"/>
    <property type="match status" value="1"/>
</dbReference>